<evidence type="ECO:0000259" key="2">
    <source>
        <dbReference type="Pfam" id="PF06030"/>
    </source>
</evidence>
<organism evidence="4 6">
    <name type="scientific">Leuconostoc inhae</name>
    <dbReference type="NCBI Taxonomy" id="178001"/>
    <lineage>
        <taxon>Bacteria</taxon>
        <taxon>Bacillati</taxon>
        <taxon>Bacillota</taxon>
        <taxon>Bacilli</taxon>
        <taxon>Lactobacillales</taxon>
        <taxon>Lactobacillaceae</taxon>
        <taxon>Leuconostoc</taxon>
    </lineage>
</organism>
<dbReference type="Proteomes" id="UP000198868">
    <property type="component" value="Unassembled WGS sequence"/>
</dbReference>
<dbReference type="EMBL" id="FBTB01000010">
    <property type="protein sequence ID" value="CUW08021.1"/>
    <property type="molecule type" value="Genomic_DNA"/>
</dbReference>
<gene>
    <name evidence="5" type="ORF">KSL4_1363</name>
    <name evidence="4" type="ORF">PL111_1925</name>
</gene>
<feature type="domain" description="WxL Interacting Protein peptidoglycan binding" evidence="2">
    <location>
        <begin position="34"/>
        <end position="152"/>
    </location>
</feature>
<evidence type="ECO:0000256" key="1">
    <source>
        <dbReference type="SAM" id="Phobius"/>
    </source>
</evidence>
<keyword evidence="1" id="KW-0812">Transmembrane</keyword>
<proteinExistence type="predicted"/>
<dbReference type="InterPro" id="IPR021759">
    <property type="entry name" value="WxLIP_HBD"/>
</dbReference>
<keyword evidence="1" id="KW-1133">Transmembrane helix</keyword>
<dbReference type="InterPro" id="IPR010317">
    <property type="entry name" value="WxLIP_PGBD"/>
</dbReference>
<dbReference type="Proteomes" id="UP000199047">
    <property type="component" value="Unassembled WGS sequence"/>
</dbReference>
<protein>
    <submittedName>
        <fullName evidence="4">Cell surface protein</fullName>
    </submittedName>
</protein>
<evidence type="ECO:0000313" key="4">
    <source>
        <dbReference type="EMBL" id="CUW06625.1"/>
    </source>
</evidence>
<evidence type="ECO:0000313" key="5">
    <source>
        <dbReference type="EMBL" id="CUW08021.1"/>
    </source>
</evidence>
<reference evidence="6 7" key="1">
    <citation type="submission" date="2015-12" db="EMBL/GenBank/DDBJ databases">
        <authorList>
            <person name="Andreevskaya M."/>
        </authorList>
    </citation>
    <scope>NUCLEOTIDE SEQUENCE [LARGE SCALE GENOMIC DNA]</scope>
    <source>
        <strain evidence="5 7">KSL4-2</strain>
        <strain evidence="4 6">PL111</strain>
    </source>
</reference>
<dbReference type="Pfam" id="PF11797">
    <property type="entry name" value="WxLIP_HBD"/>
    <property type="match status" value="1"/>
</dbReference>
<feature type="transmembrane region" description="Helical" evidence="1">
    <location>
        <begin position="319"/>
        <end position="340"/>
    </location>
</feature>
<dbReference type="AlphaFoldDB" id="A0AAN2UFU5"/>
<feature type="domain" description="WxL Interacting Protein host binding" evidence="3">
    <location>
        <begin position="165"/>
        <end position="305"/>
    </location>
</feature>
<comment type="caution">
    <text evidence="4">The sequence shown here is derived from an EMBL/GenBank/DDBJ whole genome shotgun (WGS) entry which is preliminary data.</text>
</comment>
<evidence type="ECO:0000313" key="6">
    <source>
        <dbReference type="Proteomes" id="UP000198868"/>
    </source>
</evidence>
<name>A0AAN2UFU5_9LACO</name>
<dbReference type="Pfam" id="PF06030">
    <property type="entry name" value="WxLIP_PGBD"/>
    <property type="match status" value="1"/>
</dbReference>
<sequence length="347" mass="38473">MVINRVRYVAIIIMTVIMSFFIVTDSSFAAEINFSVNTVIPDNQIDKAKTYFNLNMSPNQQQDITTTLKNDTKKDVTINVAVNSAKTNANGVIDYGKTNTKNDSSLKYDMSEIVKGPSRVVVPAQSSKEVVFHIAMPKNSFDGILLGGLTFQQESSEVNQATAKSGTTIQNEYAYALAIMLKETDKLVTPNLNLLKVGPAQSNHRNVINANIQNDQSVLLSDVKIDAKIYAKNSAKPVYTAIKNSMQIAPNSHFDYPVSLNGTAMTAGDYTLRMKVTGKANNKTYSWQLNKKFKIDAAKAKDLNKSDVDLKANTNNRNWLYPLVSLILLFIIAILVFIVIKQRKSKD</sequence>
<evidence type="ECO:0000259" key="3">
    <source>
        <dbReference type="Pfam" id="PF11797"/>
    </source>
</evidence>
<keyword evidence="1" id="KW-0472">Membrane</keyword>
<accession>A0AAN2UFU5</accession>
<evidence type="ECO:0000313" key="7">
    <source>
        <dbReference type="Proteomes" id="UP000199047"/>
    </source>
</evidence>
<dbReference type="EMBL" id="FBTU01000007">
    <property type="protein sequence ID" value="CUW06625.1"/>
    <property type="molecule type" value="Genomic_DNA"/>
</dbReference>
<keyword evidence="7" id="KW-1185">Reference proteome</keyword>
<feature type="transmembrane region" description="Helical" evidence="1">
    <location>
        <begin position="7"/>
        <end position="24"/>
    </location>
</feature>